<dbReference type="EMBL" id="JACOFU010000001">
    <property type="protein sequence ID" value="MBC3829922.1"/>
    <property type="molecule type" value="Genomic_DNA"/>
</dbReference>
<name>A0ABR6XK75_9BURK</name>
<accession>A0ABR6XK75</accession>
<evidence type="ECO:0008006" key="3">
    <source>
        <dbReference type="Google" id="ProtNLM"/>
    </source>
</evidence>
<evidence type="ECO:0000313" key="2">
    <source>
        <dbReference type="Proteomes" id="UP000643610"/>
    </source>
</evidence>
<keyword evidence="2" id="KW-1185">Reference proteome</keyword>
<proteinExistence type="predicted"/>
<comment type="caution">
    <text evidence="1">The sequence shown here is derived from an EMBL/GenBank/DDBJ whole genome shotgun (WGS) entry which is preliminary data.</text>
</comment>
<organism evidence="1 2">
    <name type="scientific">Undibacterium amnicola</name>
    <dbReference type="NCBI Taxonomy" id="1834038"/>
    <lineage>
        <taxon>Bacteria</taxon>
        <taxon>Pseudomonadati</taxon>
        <taxon>Pseudomonadota</taxon>
        <taxon>Betaproteobacteria</taxon>
        <taxon>Burkholderiales</taxon>
        <taxon>Oxalobacteraceae</taxon>
        <taxon>Undibacterium</taxon>
    </lineage>
</organism>
<sequence>MTESLFLSERHASSKKTVVLVDEGASVWCYLTESDESLPIADCWLLNTIEAPENLDAFAQEENAPPATQTFVTDNAQRALPVTEAIRFQWSADGESVAIYIEQELLGFIAHNNRRGYSTNLRKEGPFGSPLDHDLFSTLFR</sequence>
<gene>
    <name evidence="1" type="ORF">H8K33_00205</name>
</gene>
<dbReference type="RefSeq" id="WP_186888979.1">
    <property type="nucleotide sequence ID" value="NZ_JACOFU010000001.1"/>
</dbReference>
<dbReference type="Proteomes" id="UP000643610">
    <property type="component" value="Unassembled WGS sequence"/>
</dbReference>
<evidence type="ECO:0000313" key="1">
    <source>
        <dbReference type="EMBL" id="MBC3829922.1"/>
    </source>
</evidence>
<reference evidence="1 2" key="1">
    <citation type="submission" date="2020-08" db="EMBL/GenBank/DDBJ databases">
        <title>Novel species isolated from subtropical streams in China.</title>
        <authorList>
            <person name="Lu H."/>
        </authorList>
    </citation>
    <scope>NUCLEOTIDE SEQUENCE [LARGE SCALE GENOMIC DNA]</scope>
    <source>
        <strain evidence="1 2">KCTC 52442</strain>
    </source>
</reference>
<protein>
    <recommendedName>
        <fullName evidence="3">DUF2251 domain-containing protein</fullName>
    </recommendedName>
</protein>